<feature type="transmembrane region" description="Helical" evidence="1">
    <location>
        <begin position="6"/>
        <end position="27"/>
    </location>
</feature>
<dbReference type="EMBL" id="BTRK01000002">
    <property type="protein sequence ID" value="GMR37131.1"/>
    <property type="molecule type" value="Genomic_DNA"/>
</dbReference>
<comment type="caution">
    <text evidence="2">The sequence shown here is derived from an EMBL/GenBank/DDBJ whole genome shotgun (WGS) entry which is preliminary data.</text>
</comment>
<dbReference type="SUPFAM" id="SSF81321">
    <property type="entry name" value="Family A G protein-coupled receptor-like"/>
    <property type="match status" value="1"/>
</dbReference>
<evidence type="ECO:0008006" key="4">
    <source>
        <dbReference type="Google" id="ProtNLM"/>
    </source>
</evidence>
<reference evidence="3" key="1">
    <citation type="submission" date="2022-10" db="EMBL/GenBank/DDBJ databases">
        <title>Genome assembly of Pristionchus species.</title>
        <authorList>
            <person name="Yoshida K."/>
            <person name="Sommer R.J."/>
        </authorList>
    </citation>
    <scope>NUCLEOTIDE SEQUENCE [LARGE SCALE GENOMIC DNA]</scope>
    <source>
        <strain evidence="3">RS5460</strain>
    </source>
</reference>
<keyword evidence="1" id="KW-0812">Transmembrane</keyword>
<dbReference type="AlphaFoldDB" id="A0AAN5CD49"/>
<keyword evidence="1" id="KW-0472">Membrane</keyword>
<feature type="transmembrane region" description="Helical" evidence="1">
    <location>
        <begin position="118"/>
        <end position="139"/>
    </location>
</feature>
<accession>A0AAN5CD49</accession>
<evidence type="ECO:0000313" key="2">
    <source>
        <dbReference type="EMBL" id="GMR37131.1"/>
    </source>
</evidence>
<feature type="non-terminal residue" evidence="2">
    <location>
        <position position="174"/>
    </location>
</feature>
<dbReference type="Gene3D" id="1.20.1070.10">
    <property type="entry name" value="Rhodopsin 7-helix transmembrane proteins"/>
    <property type="match status" value="1"/>
</dbReference>
<evidence type="ECO:0000313" key="3">
    <source>
        <dbReference type="Proteomes" id="UP001328107"/>
    </source>
</evidence>
<sequence length="174" mass="20067">MTVVTAYIKLFLSLVFLVVDVLVVVGIRRQSVLSSHPIIILNAALFTTEILKIGAQVTNEYPVEIVGRVIIDCPLSDVWAVWSLVPWFSSIYLYPILAIFHLLAIHRPMYFKMLKKRSAYLVILTVFSLSSLMALAYIIPSCGIYYSHEILYWSFNFTRPQVFYMEKYNFILTV</sequence>
<dbReference type="Proteomes" id="UP001328107">
    <property type="component" value="Unassembled WGS sequence"/>
</dbReference>
<evidence type="ECO:0000256" key="1">
    <source>
        <dbReference type="SAM" id="Phobius"/>
    </source>
</evidence>
<feature type="transmembrane region" description="Helical" evidence="1">
    <location>
        <begin position="84"/>
        <end position="106"/>
    </location>
</feature>
<keyword evidence="1" id="KW-1133">Transmembrane helix</keyword>
<proteinExistence type="predicted"/>
<gene>
    <name evidence="2" type="ORF">PMAYCL1PPCAC_07326</name>
</gene>
<name>A0AAN5CD49_9BILA</name>
<keyword evidence="3" id="KW-1185">Reference proteome</keyword>
<protein>
    <recommendedName>
        <fullName evidence="4">G protein-coupled receptor</fullName>
    </recommendedName>
</protein>
<organism evidence="2 3">
    <name type="scientific">Pristionchus mayeri</name>
    <dbReference type="NCBI Taxonomy" id="1317129"/>
    <lineage>
        <taxon>Eukaryota</taxon>
        <taxon>Metazoa</taxon>
        <taxon>Ecdysozoa</taxon>
        <taxon>Nematoda</taxon>
        <taxon>Chromadorea</taxon>
        <taxon>Rhabditida</taxon>
        <taxon>Rhabditina</taxon>
        <taxon>Diplogasteromorpha</taxon>
        <taxon>Diplogasteroidea</taxon>
        <taxon>Neodiplogasteridae</taxon>
        <taxon>Pristionchus</taxon>
    </lineage>
</organism>